<keyword evidence="3" id="KW-1185">Reference proteome</keyword>
<dbReference type="RefSeq" id="WP_253760015.1">
    <property type="nucleotide sequence ID" value="NZ_JAMZDZ010000001.1"/>
</dbReference>
<sequence>MIIGYAQLCAADVEAWHAGATAFRRLAQQVEERVAEFDTAAAGLRQDWRGTAADAATVAVADLRELTAACRVPIERTERLLAEHADRVAAARRALLAARTPEAAALAVHAARQSDERTAAALAQLTASMSPPCPPAGPVAVREWWRGLSRTQRELLLLQSPERIGGLDGVPAADRDRANREVLRRERERLSALLASLAGDRHAARERDRVERTLAGLATLADRLARPGAYLLGLDTTGDGRAIVALGDPDRSKNVLTYVPGMGVRLDGQLGTSLDRTAAMAEAATTADPSASTAAILWLGYDTPNSLFEGASADAAHDARAALHDFQDGLAATHQGDLGEQSVVGHSYGALVVGETVRDLGLRADDLVFLGAPGVGVEHAADLHVDPAMVWAASADNDIVGLAAPSIRQFWVEQVWPRYMGDPMPDLWHGHNPADDRFGGRVFEAADNANPISAHLAYWDRGNPALDNVGRIAAGRESEVSSPPPPES</sequence>
<name>A0ABV8LHL3_9ACTN</name>
<dbReference type="Proteomes" id="UP001595816">
    <property type="component" value="Unassembled WGS sequence"/>
</dbReference>
<reference evidence="3" key="1">
    <citation type="journal article" date="2019" name="Int. J. Syst. Evol. Microbiol.">
        <title>The Global Catalogue of Microorganisms (GCM) 10K type strain sequencing project: providing services to taxonomists for standard genome sequencing and annotation.</title>
        <authorList>
            <consortium name="The Broad Institute Genomics Platform"/>
            <consortium name="The Broad Institute Genome Sequencing Center for Infectious Disease"/>
            <person name="Wu L."/>
            <person name="Ma J."/>
        </authorList>
    </citation>
    <scope>NUCLEOTIDE SEQUENCE [LARGE SCALE GENOMIC DNA]</scope>
    <source>
        <strain evidence="3">CGMCC 4.7289</strain>
    </source>
</reference>
<feature type="domain" description="DUF1023" evidence="1">
    <location>
        <begin position="235"/>
        <end position="401"/>
    </location>
</feature>
<evidence type="ECO:0000313" key="3">
    <source>
        <dbReference type="Proteomes" id="UP001595816"/>
    </source>
</evidence>
<organism evidence="2 3">
    <name type="scientific">Hamadaea flava</name>
    <dbReference type="NCBI Taxonomy" id="1742688"/>
    <lineage>
        <taxon>Bacteria</taxon>
        <taxon>Bacillati</taxon>
        <taxon>Actinomycetota</taxon>
        <taxon>Actinomycetes</taxon>
        <taxon>Micromonosporales</taxon>
        <taxon>Micromonosporaceae</taxon>
        <taxon>Hamadaea</taxon>
    </lineage>
</organism>
<dbReference type="Pfam" id="PF06259">
    <property type="entry name" value="Abhydrolase_8"/>
    <property type="match status" value="1"/>
</dbReference>
<gene>
    <name evidence="2" type="ORF">ACFOZ4_04070</name>
</gene>
<proteinExistence type="predicted"/>
<protein>
    <submittedName>
        <fullName evidence="2">Alpha/beta hydrolase</fullName>
    </submittedName>
</protein>
<evidence type="ECO:0000313" key="2">
    <source>
        <dbReference type="EMBL" id="MFC4129774.1"/>
    </source>
</evidence>
<dbReference type="EMBL" id="JBHSAY010000003">
    <property type="protein sequence ID" value="MFC4129774.1"/>
    <property type="molecule type" value="Genomic_DNA"/>
</dbReference>
<keyword evidence="2" id="KW-0378">Hydrolase</keyword>
<comment type="caution">
    <text evidence="2">The sequence shown here is derived from an EMBL/GenBank/DDBJ whole genome shotgun (WGS) entry which is preliminary data.</text>
</comment>
<dbReference type="SUPFAM" id="SSF53474">
    <property type="entry name" value="alpha/beta-Hydrolases"/>
    <property type="match status" value="1"/>
</dbReference>
<dbReference type="InterPro" id="IPR010427">
    <property type="entry name" value="DUF1023"/>
</dbReference>
<dbReference type="GO" id="GO:0016787">
    <property type="term" value="F:hydrolase activity"/>
    <property type="evidence" value="ECO:0007669"/>
    <property type="project" value="UniProtKB-KW"/>
</dbReference>
<dbReference type="Gene3D" id="1.10.287.1060">
    <property type="entry name" value="ESAT-6-like"/>
    <property type="match status" value="1"/>
</dbReference>
<dbReference type="InterPro" id="IPR029058">
    <property type="entry name" value="AB_hydrolase_fold"/>
</dbReference>
<accession>A0ABV8LHL3</accession>
<evidence type="ECO:0000259" key="1">
    <source>
        <dbReference type="Pfam" id="PF06259"/>
    </source>
</evidence>